<dbReference type="CDD" id="cd16382">
    <property type="entry name" value="XisI-like"/>
    <property type="match status" value="1"/>
</dbReference>
<sequence>MDKLTKYREIVRQLILEHATHKPANGEIEPKPVIDSERDHYEVMHIGWDGVRRVHGCLIHIDIIGEKVWIQYDGTSTPIAEELVEAGIPHEDIVLGFHPLELRQYTDFAVS</sequence>
<proteinExistence type="predicted"/>
<dbReference type="Gene3D" id="3.30.310.110">
    <property type="entry name" value="XisI-like"/>
    <property type="match status" value="1"/>
</dbReference>
<gene>
    <name evidence="1" type="ORF">H6G81_29475</name>
</gene>
<comment type="caution">
    <text evidence="1">The sequence shown here is derived from an EMBL/GenBank/DDBJ whole genome shotgun (WGS) entry which is preliminary data.</text>
</comment>
<keyword evidence="2" id="KW-1185">Reference proteome</keyword>
<dbReference type="SUPFAM" id="SSF143847">
    <property type="entry name" value="XisI-like"/>
    <property type="match status" value="1"/>
</dbReference>
<dbReference type="EMBL" id="JACJTA010000098">
    <property type="protein sequence ID" value="MBD2608542.1"/>
    <property type="molecule type" value="Genomic_DNA"/>
</dbReference>
<evidence type="ECO:0000313" key="2">
    <source>
        <dbReference type="Proteomes" id="UP000660380"/>
    </source>
</evidence>
<dbReference type="Pfam" id="PF08869">
    <property type="entry name" value="XisI"/>
    <property type="match status" value="1"/>
</dbReference>
<dbReference type="Proteomes" id="UP000660380">
    <property type="component" value="Unassembled WGS sequence"/>
</dbReference>
<accession>A0ABR8GZA9</accession>
<name>A0ABR8GZA9_9CYAN</name>
<protein>
    <submittedName>
        <fullName evidence="1">XisI protein</fullName>
    </submittedName>
</protein>
<evidence type="ECO:0000313" key="1">
    <source>
        <dbReference type="EMBL" id="MBD2608542.1"/>
    </source>
</evidence>
<dbReference type="RefSeq" id="WP_029638338.1">
    <property type="nucleotide sequence ID" value="NZ_JACJTA010000098.1"/>
</dbReference>
<dbReference type="InterPro" id="IPR014968">
    <property type="entry name" value="XisI"/>
</dbReference>
<reference evidence="1 2" key="1">
    <citation type="journal article" date="2020" name="ISME J.">
        <title>Comparative genomics reveals insights into cyanobacterial evolution and habitat adaptation.</title>
        <authorList>
            <person name="Chen M.Y."/>
            <person name="Teng W.K."/>
            <person name="Zhao L."/>
            <person name="Hu C.X."/>
            <person name="Zhou Y.K."/>
            <person name="Han B.P."/>
            <person name="Song L.R."/>
            <person name="Shu W.S."/>
        </authorList>
    </citation>
    <scope>NUCLEOTIDE SEQUENCE [LARGE SCALE GENOMIC DNA]</scope>
    <source>
        <strain evidence="1 2">FACHB-248</strain>
    </source>
</reference>
<dbReference type="InterPro" id="IPR035943">
    <property type="entry name" value="XisI-like_sf"/>
</dbReference>
<organism evidence="1 2">
    <name type="scientific">Scytonema hofmannii FACHB-248</name>
    <dbReference type="NCBI Taxonomy" id="1842502"/>
    <lineage>
        <taxon>Bacteria</taxon>
        <taxon>Bacillati</taxon>
        <taxon>Cyanobacteriota</taxon>
        <taxon>Cyanophyceae</taxon>
        <taxon>Nostocales</taxon>
        <taxon>Scytonemataceae</taxon>
        <taxon>Scytonema</taxon>
    </lineage>
</organism>